<sequence length="336" mass="40139">MDIDFVITWVDMNDPIWQESFAKHSGKINNAKNEVSEARFRDHGLLKYWFRGVEQFAPWVRKIHFVTCGQKPEWLDADHPKLNLVHHEDYIPAQFLPLFNSSVLEVHLHRIPDLAENFVYFNDDFFIINDLKPNRFFSKDGVPQDIAAFRMNLGMSLWSKCLKNNIRVINQRFDKPAVMKRDYDKWYNPMYGSKARLTYLLSWYNKFITLRTPHNAQPYTKSTFKEVWEYAEAELMEMSKHKFRSPEDFTQELFRTWQICQSNFEAYNTYQDTKMFPLLFRSKKAIKAIKEQAYSLVCINDNEHMPNFDQTMMEVEKSFESILPQPSQFELADRLT</sequence>
<evidence type="ECO:0000313" key="7">
    <source>
        <dbReference type="Proteomes" id="UP000245627"/>
    </source>
</evidence>
<evidence type="ECO:0000256" key="1">
    <source>
        <dbReference type="ARBA" id="ARBA00007583"/>
    </source>
</evidence>
<evidence type="ECO:0000259" key="4">
    <source>
        <dbReference type="Pfam" id="PF11380"/>
    </source>
</evidence>
<dbReference type="PANTHER" id="PTHR24045">
    <property type="match status" value="1"/>
</dbReference>
<dbReference type="InterPro" id="IPR047141">
    <property type="entry name" value="Stealth"/>
</dbReference>
<dbReference type="RefSeq" id="WP_116775210.1">
    <property type="nucleotide sequence ID" value="NZ_QDKG01000002.1"/>
</dbReference>
<dbReference type="GO" id="GO:0016772">
    <property type="term" value="F:transferase activity, transferring phosphorus-containing groups"/>
    <property type="evidence" value="ECO:0007669"/>
    <property type="project" value="InterPro"/>
</dbReference>
<gene>
    <name evidence="6" type="ORF">DC487_06755</name>
</gene>
<name>A0A2T8HJK8_9SPHI</name>
<keyword evidence="7" id="KW-1185">Reference proteome</keyword>
<comment type="similarity">
    <text evidence="1">Belongs to the stealth family.</text>
</comment>
<feature type="domain" description="Stealth protein CR1 conserved region 1" evidence="5">
    <location>
        <begin position="1"/>
        <end position="22"/>
    </location>
</feature>
<dbReference type="EMBL" id="QDKG01000002">
    <property type="protein sequence ID" value="PVH25638.1"/>
    <property type="molecule type" value="Genomic_DNA"/>
</dbReference>
<evidence type="ECO:0000313" key="6">
    <source>
        <dbReference type="EMBL" id="PVH25638.1"/>
    </source>
</evidence>
<dbReference type="OrthoDB" id="9776077at2"/>
<dbReference type="GO" id="GO:0000271">
    <property type="term" value="P:polysaccharide biosynthetic process"/>
    <property type="evidence" value="ECO:0007669"/>
    <property type="project" value="UniProtKB-KW"/>
</dbReference>
<organism evidence="6 7">
    <name type="scientific">Sphingobacterium corticibacter</name>
    <dbReference type="NCBI Taxonomy" id="2171749"/>
    <lineage>
        <taxon>Bacteria</taxon>
        <taxon>Pseudomonadati</taxon>
        <taxon>Bacteroidota</taxon>
        <taxon>Sphingobacteriia</taxon>
        <taxon>Sphingobacteriales</taxon>
        <taxon>Sphingobacteriaceae</taxon>
        <taxon>Sphingobacterium</taxon>
    </lineage>
</organism>
<keyword evidence="3" id="KW-0270">Exopolysaccharide synthesis</keyword>
<feature type="domain" description="Stealth protein CR2 conserved region 2" evidence="4">
    <location>
        <begin position="39"/>
        <end position="143"/>
    </location>
</feature>
<dbReference type="InterPro" id="IPR021520">
    <property type="entry name" value="Stealth_CR2"/>
</dbReference>
<evidence type="ECO:0000256" key="3">
    <source>
        <dbReference type="ARBA" id="ARBA00023169"/>
    </source>
</evidence>
<evidence type="ECO:0000259" key="5">
    <source>
        <dbReference type="Pfam" id="PF17101"/>
    </source>
</evidence>
<protein>
    <recommendedName>
        <fullName evidence="8">Glycosyl transferase</fullName>
    </recommendedName>
</protein>
<dbReference type="Proteomes" id="UP000245627">
    <property type="component" value="Unassembled WGS sequence"/>
</dbReference>
<dbReference type="PANTHER" id="PTHR24045:SF0">
    <property type="entry name" value="N-ACETYLGLUCOSAMINE-1-PHOSPHOTRANSFERASE SUBUNITS ALPHA_BETA"/>
    <property type="match status" value="1"/>
</dbReference>
<dbReference type="Pfam" id="PF11380">
    <property type="entry name" value="Stealth_CR2"/>
    <property type="match status" value="1"/>
</dbReference>
<reference evidence="6 7" key="1">
    <citation type="submission" date="2018-04" db="EMBL/GenBank/DDBJ databases">
        <title>Sphingobacterium cortibacter sp. nov.</title>
        <authorList>
            <person name="Li Y."/>
        </authorList>
    </citation>
    <scope>NUCLEOTIDE SEQUENCE [LARGE SCALE GENOMIC DNA]</scope>
    <source>
        <strain evidence="6 7">2c-3</strain>
    </source>
</reference>
<keyword evidence="2" id="KW-0808">Transferase</keyword>
<dbReference type="AlphaFoldDB" id="A0A2T8HJK8"/>
<dbReference type="Pfam" id="PF17101">
    <property type="entry name" value="Stealth_CR1"/>
    <property type="match status" value="1"/>
</dbReference>
<accession>A0A2T8HJK8</accession>
<dbReference type="InterPro" id="IPR031358">
    <property type="entry name" value="Stealth_CR1"/>
</dbReference>
<evidence type="ECO:0000256" key="2">
    <source>
        <dbReference type="ARBA" id="ARBA00022679"/>
    </source>
</evidence>
<evidence type="ECO:0008006" key="8">
    <source>
        <dbReference type="Google" id="ProtNLM"/>
    </source>
</evidence>
<proteinExistence type="inferred from homology"/>
<comment type="caution">
    <text evidence="6">The sequence shown here is derived from an EMBL/GenBank/DDBJ whole genome shotgun (WGS) entry which is preliminary data.</text>
</comment>